<dbReference type="EMBL" id="JNOM01000425">
    <property type="protein sequence ID" value="KNG81637.1"/>
    <property type="molecule type" value="Genomic_DNA"/>
</dbReference>
<name>A0A0L1IQ76_ASPN3</name>
<feature type="transmembrane region" description="Helical" evidence="1">
    <location>
        <begin position="197"/>
        <end position="218"/>
    </location>
</feature>
<organism evidence="2 3">
    <name type="scientific">Aspergillus nomiae NRRL (strain ATCC 15546 / NRRL 13137 / CBS 260.88 / M93)</name>
    <dbReference type="NCBI Taxonomy" id="1509407"/>
    <lineage>
        <taxon>Eukaryota</taxon>
        <taxon>Fungi</taxon>
        <taxon>Dikarya</taxon>
        <taxon>Ascomycota</taxon>
        <taxon>Pezizomycotina</taxon>
        <taxon>Eurotiomycetes</taxon>
        <taxon>Eurotiomycetidae</taxon>
        <taxon>Eurotiales</taxon>
        <taxon>Aspergillaceae</taxon>
        <taxon>Aspergillus</taxon>
        <taxon>Aspergillus subgen. Circumdati</taxon>
    </lineage>
</organism>
<proteinExistence type="predicted"/>
<accession>A0A0L1IQ76</accession>
<sequence length="308" mass="34170">MRWPLVPVSNVIPLAATTAALYSYCLGAAIQGANDLEPSPAVVWIQESKTTAHLQINDTSLDDFPVCTDLDGPFAPFCLPQDGANVVVDATYYVTWNADFYPLNASITIEMRYTNTTVGDSAFTSDKTDNSYGYLPLYMRKEWLQGKAQNDLTLYLIELNPASGTRASIRKGPMITLHPKPVEHYKPSPPMTFNKTALFIGLPVSLSVIIIVVAGLFFGMRERRRIGLGSVMGSRGKGYGVGKSKSQRLRKSRSEFYHSNAASALKKYTDDTNSGLSEVPDSDLYNEIERTARSAFRQDSTRLKSWRR</sequence>
<keyword evidence="1" id="KW-0472">Membrane</keyword>
<evidence type="ECO:0000313" key="3">
    <source>
        <dbReference type="Proteomes" id="UP000037505"/>
    </source>
</evidence>
<keyword evidence="1" id="KW-0812">Transmembrane</keyword>
<evidence type="ECO:0000313" key="2">
    <source>
        <dbReference type="EMBL" id="KNG81637.1"/>
    </source>
</evidence>
<comment type="caution">
    <text evidence="2">The sequence shown here is derived from an EMBL/GenBank/DDBJ whole genome shotgun (WGS) entry which is preliminary data.</text>
</comment>
<keyword evidence="3" id="KW-1185">Reference proteome</keyword>
<reference evidence="2 3" key="1">
    <citation type="submission" date="2014-06" db="EMBL/GenBank/DDBJ databases">
        <title>The Genome of the Aflatoxigenic Filamentous Fungus Aspergillus nomius.</title>
        <authorList>
            <person name="Moore M.G."/>
            <person name="Shannon B.M."/>
            <person name="Brian M.M."/>
        </authorList>
    </citation>
    <scope>NUCLEOTIDE SEQUENCE [LARGE SCALE GENOMIC DNA]</scope>
    <source>
        <strain evidence="2 3">NRRL 13137</strain>
    </source>
</reference>
<dbReference type="GeneID" id="26811724"/>
<dbReference type="Proteomes" id="UP000037505">
    <property type="component" value="Unassembled WGS sequence"/>
</dbReference>
<dbReference type="OrthoDB" id="4084551at2759"/>
<dbReference type="AlphaFoldDB" id="A0A0L1IQ76"/>
<protein>
    <submittedName>
        <fullName evidence="2">Uncharacterized protein</fullName>
    </submittedName>
</protein>
<dbReference type="InterPro" id="IPR028000">
    <property type="entry name" value="Pma1"/>
</dbReference>
<gene>
    <name evidence="2" type="ORF">ANOM_009920</name>
</gene>
<dbReference type="RefSeq" id="XP_015402560.1">
    <property type="nucleotide sequence ID" value="XM_015555176.1"/>
</dbReference>
<evidence type="ECO:0000256" key="1">
    <source>
        <dbReference type="SAM" id="Phobius"/>
    </source>
</evidence>
<dbReference type="Pfam" id="PF14610">
    <property type="entry name" value="Psg1"/>
    <property type="match status" value="1"/>
</dbReference>
<keyword evidence="1" id="KW-1133">Transmembrane helix</keyword>